<dbReference type="SUPFAM" id="SSF48452">
    <property type="entry name" value="TPR-like"/>
    <property type="match status" value="1"/>
</dbReference>
<dbReference type="PANTHER" id="PTHR46423:SF1">
    <property type="entry name" value="RNA POLYMERASE II-ASSOCIATED PROTEIN 3"/>
    <property type="match status" value="1"/>
</dbReference>
<evidence type="ECO:0000259" key="7">
    <source>
        <dbReference type="Pfam" id="PF13877"/>
    </source>
</evidence>
<evidence type="ECO:0000256" key="4">
    <source>
        <dbReference type="ARBA" id="ARBA00040133"/>
    </source>
</evidence>
<dbReference type="PROSITE" id="PS50005">
    <property type="entry name" value="TPR"/>
    <property type="match status" value="2"/>
</dbReference>
<evidence type="ECO:0000313" key="9">
    <source>
        <dbReference type="Proteomes" id="UP001381693"/>
    </source>
</evidence>
<evidence type="ECO:0000256" key="3">
    <source>
        <dbReference type="ARBA" id="ARBA00038275"/>
    </source>
</evidence>
<feature type="repeat" description="TPR" evidence="5">
    <location>
        <begin position="201"/>
        <end position="234"/>
    </location>
</feature>
<feature type="region of interest" description="Disordered" evidence="6">
    <location>
        <begin position="32"/>
        <end position="56"/>
    </location>
</feature>
<dbReference type="Pfam" id="PF13877">
    <property type="entry name" value="RPAP3_C"/>
    <property type="match status" value="1"/>
</dbReference>
<sequence length="560" mass="63272">MDSSIHLQKNIRNNSEELKDFIADLHRWEKDLKSEEEDTSHTIAPHQELPPVRCKPAADTVKKIVSSNKRKVADTNQKKTERISSYDYAAWDKFDVSKALESDEENNAKVKSVTHGMDSKEIKTSNLSKVEKASRLKDEGNKFYSSGRLDDAIAKYTQGMALDPSNAILPANRAMAYIKLEKYEAAEADCNRCLKLDANYIKGYLRRGSSRLKLGKTRLAADDFKRVLELEPWNKDAKKELEKLDPSIEKFSSPETEEEKNLKNVNIGRVDIKEISSQKTANSVQNSLVLEKNFQKVSAEERQNTSESLLKETKKEGGKMIVITEVDSSQPKSVEGETFEVVVPVNKPPHLRSQKPLRKISVVDVSSEDCIPLALVSSGAFAKDLHKTQPEKIHAEPISILCTAKAAASEQDCQKQAKGSQDLQKTVDYTDELKKTDITPSMVLPGIPRTSHHFSQDWHKLRNCRKLCVKYIKEIHPSFFRGIDLDVEIMVDLISALLWEEFMPSESLTYLEGLAQTNGFSVNLLFLDSTQQKVINQLIEKCIEFKSHTSLFEKIKASLL</sequence>
<dbReference type="AlphaFoldDB" id="A0AAN9A9X5"/>
<accession>A0AAN9A9X5</accession>
<dbReference type="InterPro" id="IPR019734">
    <property type="entry name" value="TPR_rpt"/>
</dbReference>
<keyword evidence="2 5" id="KW-0802">TPR repeat</keyword>
<comment type="caution">
    <text evidence="8">The sequence shown here is derived from an EMBL/GenBank/DDBJ whole genome shotgun (WGS) entry which is preliminary data.</text>
</comment>
<dbReference type="Gene3D" id="1.25.40.10">
    <property type="entry name" value="Tetratricopeptide repeat domain"/>
    <property type="match status" value="1"/>
</dbReference>
<proteinExistence type="inferred from homology"/>
<evidence type="ECO:0000313" key="8">
    <source>
        <dbReference type="EMBL" id="KAK7075472.1"/>
    </source>
</evidence>
<evidence type="ECO:0000256" key="2">
    <source>
        <dbReference type="ARBA" id="ARBA00022803"/>
    </source>
</evidence>
<dbReference type="InterPro" id="IPR025986">
    <property type="entry name" value="RPAP3-like_C"/>
</dbReference>
<feature type="domain" description="RNA-polymerase II-associated protein 3-like C-terminal" evidence="7">
    <location>
        <begin position="448"/>
        <end position="531"/>
    </location>
</feature>
<organism evidence="8 9">
    <name type="scientific">Halocaridina rubra</name>
    <name type="common">Hawaiian red shrimp</name>
    <dbReference type="NCBI Taxonomy" id="373956"/>
    <lineage>
        <taxon>Eukaryota</taxon>
        <taxon>Metazoa</taxon>
        <taxon>Ecdysozoa</taxon>
        <taxon>Arthropoda</taxon>
        <taxon>Crustacea</taxon>
        <taxon>Multicrustacea</taxon>
        <taxon>Malacostraca</taxon>
        <taxon>Eumalacostraca</taxon>
        <taxon>Eucarida</taxon>
        <taxon>Decapoda</taxon>
        <taxon>Pleocyemata</taxon>
        <taxon>Caridea</taxon>
        <taxon>Atyoidea</taxon>
        <taxon>Atyidae</taxon>
        <taxon>Halocaridina</taxon>
    </lineage>
</organism>
<dbReference type="EMBL" id="JAXCGZ010010585">
    <property type="protein sequence ID" value="KAK7075472.1"/>
    <property type="molecule type" value="Genomic_DNA"/>
</dbReference>
<dbReference type="Proteomes" id="UP001381693">
    <property type="component" value="Unassembled WGS sequence"/>
</dbReference>
<dbReference type="InterPro" id="IPR011990">
    <property type="entry name" value="TPR-like_helical_dom_sf"/>
</dbReference>
<feature type="repeat" description="TPR" evidence="5">
    <location>
        <begin position="133"/>
        <end position="166"/>
    </location>
</feature>
<dbReference type="InterPro" id="IPR051966">
    <property type="entry name" value="RPAP3"/>
</dbReference>
<evidence type="ECO:0000256" key="1">
    <source>
        <dbReference type="ARBA" id="ARBA00022737"/>
    </source>
</evidence>
<gene>
    <name evidence="8" type="primary">RPAP3</name>
    <name evidence="8" type="ORF">SK128_024704</name>
</gene>
<name>A0AAN9A9X5_HALRR</name>
<comment type="similarity">
    <text evidence="3">Belongs to the RPAP3 family.</text>
</comment>
<dbReference type="GO" id="GO:0101031">
    <property type="term" value="C:protein folding chaperone complex"/>
    <property type="evidence" value="ECO:0007669"/>
    <property type="project" value="TreeGrafter"/>
</dbReference>
<protein>
    <recommendedName>
        <fullName evidence="4">RNA polymerase II-associated protein 3</fullName>
    </recommendedName>
</protein>
<dbReference type="SMART" id="SM00028">
    <property type="entry name" value="TPR"/>
    <property type="match status" value="3"/>
</dbReference>
<keyword evidence="9" id="KW-1185">Reference proteome</keyword>
<dbReference type="Pfam" id="PF13414">
    <property type="entry name" value="TPR_11"/>
    <property type="match status" value="1"/>
</dbReference>
<keyword evidence="1" id="KW-0677">Repeat</keyword>
<reference evidence="8 9" key="1">
    <citation type="submission" date="2023-11" db="EMBL/GenBank/DDBJ databases">
        <title>Halocaridina rubra genome assembly.</title>
        <authorList>
            <person name="Smith C."/>
        </authorList>
    </citation>
    <scope>NUCLEOTIDE SEQUENCE [LARGE SCALE GENOMIC DNA]</scope>
    <source>
        <strain evidence="8">EP-1</strain>
        <tissue evidence="8">Whole</tissue>
    </source>
</reference>
<evidence type="ECO:0000256" key="5">
    <source>
        <dbReference type="PROSITE-ProRule" id="PRU00339"/>
    </source>
</evidence>
<evidence type="ECO:0000256" key="6">
    <source>
        <dbReference type="SAM" id="MobiDB-lite"/>
    </source>
</evidence>
<dbReference type="PANTHER" id="PTHR46423">
    <property type="entry name" value="RNA POLYMERASE II-ASSOCIATED PROTEIN 3"/>
    <property type="match status" value="1"/>
</dbReference>